<keyword evidence="1" id="KW-1133">Transmembrane helix</keyword>
<comment type="caution">
    <text evidence="2">The sequence shown here is derived from an EMBL/GenBank/DDBJ whole genome shotgun (WGS) entry which is preliminary data.</text>
</comment>
<dbReference type="AlphaFoldDB" id="A0A811UP90"/>
<keyword evidence="1" id="KW-0472">Membrane</keyword>
<organism evidence="2 3">
    <name type="scientific">Ceratitis capitata</name>
    <name type="common">Mediterranean fruit fly</name>
    <name type="synonym">Tephritis capitata</name>
    <dbReference type="NCBI Taxonomy" id="7213"/>
    <lineage>
        <taxon>Eukaryota</taxon>
        <taxon>Metazoa</taxon>
        <taxon>Ecdysozoa</taxon>
        <taxon>Arthropoda</taxon>
        <taxon>Hexapoda</taxon>
        <taxon>Insecta</taxon>
        <taxon>Pterygota</taxon>
        <taxon>Neoptera</taxon>
        <taxon>Endopterygota</taxon>
        <taxon>Diptera</taxon>
        <taxon>Brachycera</taxon>
        <taxon>Muscomorpha</taxon>
        <taxon>Tephritoidea</taxon>
        <taxon>Tephritidae</taxon>
        <taxon>Ceratitis</taxon>
        <taxon>Ceratitis</taxon>
    </lineage>
</organism>
<accession>A0A811UP90</accession>
<gene>
    <name evidence="2" type="ORF">CCAP1982_LOCUS9040</name>
</gene>
<evidence type="ECO:0000313" key="2">
    <source>
        <dbReference type="EMBL" id="CAD7000564.1"/>
    </source>
</evidence>
<protein>
    <submittedName>
        <fullName evidence="2">(Mediterranean fruit fly) hypothetical protein</fullName>
    </submittedName>
</protein>
<evidence type="ECO:0000313" key="3">
    <source>
        <dbReference type="Proteomes" id="UP000606786"/>
    </source>
</evidence>
<keyword evidence="3" id="KW-1185">Reference proteome</keyword>
<proteinExistence type="predicted"/>
<keyword evidence="1" id="KW-0812">Transmembrane</keyword>
<feature type="transmembrane region" description="Helical" evidence="1">
    <location>
        <begin position="40"/>
        <end position="59"/>
    </location>
</feature>
<dbReference type="EMBL" id="CAJHJT010000012">
    <property type="protein sequence ID" value="CAD7000564.1"/>
    <property type="molecule type" value="Genomic_DNA"/>
</dbReference>
<sequence length="122" mass="12937">MGLQMAGLPAANNYVAITQKTLSATATTNIRCHHRRMPTIQTTTTAIAVTIAIAIANVVRKLNNTISVTSSSISATLLLLLILLTWNPATIGVDAVPFGTGMATNAAVRTERELQYLMQSLA</sequence>
<reference evidence="2" key="1">
    <citation type="submission" date="2020-11" db="EMBL/GenBank/DDBJ databases">
        <authorList>
            <person name="Whitehead M."/>
        </authorList>
    </citation>
    <scope>NUCLEOTIDE SEQUENCE</scope>
    <source>
        <strain evidence="2">EGII</strain>
    </source>
</reference>
<evidence type="ECO:0000256" key="1">
    <source>
        <dbReference type="SAM" id="Phobius"/>
    </source>
</evidence>
<dbReference type="Proteomes" id="UP000606786">
    <property type="component" value="Unassembled WGS sequence"/>
</dbReference>
<name>A0A811UP90_CERCA</name>
<feature type="transmembrane region" description="Helical" evidence="1">
    <location>
        <begin position="65"/>
        <end position="86"/>
    </location>
</feature>